<dbReference type="InterPro" id="IPR045069">
    <property type="entry name" value="MATE_euk"/>
</dbReference>
<dbReference type="Proteomes" id="UP001244341">
    <property type="component" value="Chromosome 1b"/>
</dbReference>
<evidence type="ECO:0000313" key="8">
    <source>
        <dbReference type="Proteomes" id="UP001244341"/>
    </source>
</evidence>
<reference evidence="7 8" key="1">
    <citation type="submission" date="2023-05" db="EMBL/GenBank/DDBJ databases">
        <title>A 100% complete, gapless, phased diploid assembly of the Scenedesmus obliquus UTEX 3031 genome.</title>
        <authorList>
            <person name="Biondi T.C."/>
            <person name="Hanschen E.R."/>
            <person name="Kwon T."/>
            <person name="Eng W."/>
            <person name="Kruse C.P.S."/>
            <person name="Koehler S.I."/>
            <person name="Kunde Y."/>
            <person name="Gleasner C.D."/>
            <person name="You Mak K.T."/>
            <person name="Polle J."/>
            <person name="Hovde B.T."/>
            <person name="Starkenburg S.R."/>
        </authorList>
    </citation>
    <scope>NUCLEOTIDE SEQUENCE [LARGE SCALE GENOMIC DNA]</scope>
    <source>
        <strain evidence="7 8">DOE0152z</strain>
    </source>
</reference>
<comment type="subcellular location">
    <subcellularLocation>
        <location evidence="1">Membrane</location>
        <topology evidence="1">Multi-pass membrane protein</topology>
    </subcellularLocation>
</comment>
<keyword evidence="5 6" id="KW-0472">Membrane</keyword>
<dbReference type="InterPro" id="IPR002528">
    <property type="entry name" value="MATE_fam"/>
</dbReference>
<feature type="transmembrane region" description="Helical" evidence="6">
    <location>
        <begin position="470"/>
        <end position="488"/>
    </location>
</feature>
<feature type="transmembrane region" description="Helical" evidence="6">
    <location>
        <begin position="317"/>
        <end position="335"/>
    </location>
</feature>
<dbReference type="PANTHER" id="PTHR11206">
    <property type="entry name" value="MULTIDRUG RESISTANCE PROTEIN"/>
    <property type="match status" value="1"/>
</dbReference>
<comment type="caution">
    <text evidence="6">Lacks conserved residue(s) required for the propagation of feature annotation.</text>
</comment>
<feature type="transmembrane region" description="Helical" evidence="6">
    <location>
        <begin position="164"/>
        <end position="185"/>
    </location>
</feature>
<evidence type="ECO:0000256" key="3">
    <source>
        <dbReference type="ARBA" id="ARBA00022692"/>
    </source>
</evidence>
<organism evidence="7 8">
    <name type="scientific">Tetradesmus obliquus</name>
    <name type="common">Green alga</name>
    <name type="synonym">Acutodesmus obliquus</name>
    <dbReference type="NCBI Taxonomy" id="3088"/>
    <lineage>
        <taxon>Eukaryota</taxon>
        <taxon>Viridiplantae</taxon>
        <taxon>Chlorophyta</taxon>
        <taxon>core chlorophytes</taxon>
        <taxon>Chlorophyceae</taxon>
        <taxon>CS clade</taxon>
        <taxon>Sphaeropleales</taxon>
        <taxon>Scenedesmaceae</taxon>
        <taxon>Tetradesmus</taxon>
    </lineage>
</organism>
<dbReference type="NCBIfam" id="TIGR00797">
    <property type="entry name" value="matE"/>
    <property type="match status" value="1"/>
</dbReference>
<feature type="transmembrane region" description="Helical" evidence="6">
    <location>
        <begin position="205"/>
        <end position="225"/>
    </location>
</feature>
<evidence type="ECO:0000256" key="2">
    <source>
        <dbReference type="ARBA" id="ARBA00010199"/>
    </source>
</evidence>
<evidence type="ECO:0000256" key="5">
    <source>
        <dbReference type="ARBA" id="ARBA00023136"/>
    </source>
</evidence>
<proteinExistence type="inferred from homology"/>
<evidence type="ECO:0000256" key="1">
    <source>
        <dbReference type="ARBA" id="ARBA00004141"/>
    </source>
</evidence>
<protein>
    <recommendedName>
        <fullName evidence="6">Protein DETOXIFICATION</fullName>
    </recommendedName>
    <alternativeName>
        <fullName evidence="6">Multidrug and toxic compound extrusion protein</fullName>
    </alternativeName>
</protein>
<accession>A0ABY8THY1</accession>
<evidence type="ECO:0000313" key="7">
    <source>
        <dbReference type="EMBL" id="WIA08509.1"/>
    </source>
</evidence>
<feature type="transmembrane region" description="Helical" evidence="6">
    <location>
        <begin position="437"/>
        <end position="458"/>
    </location>
</feature>
<gene>
    <name evidence="7" type="ORF">OEZ85_007943</name>
</gene>
<name>A0ABY8THY1_TETOB</name>
<comment type="similarity">
    <text evidence="2 6">Belongs to the multi antimicrobial extrusion (MATE) (TC 2.A.66.1) family.</text>
</comment>
<keyword evidence="3 6" id="KW-0812">Transmembrane</keyword>
<feature type="transmembrane region" description="Helical" evidence="6">
    <location>
        <begin position="263"/>
        <end position="286"/>
    </location>
</feature>
<feature type="transmembrane region" description="Helical" evidence="6">
    <location>
        <begin position="396"/>
        <end position="417"/>
    </location>
</feature>
<dbReference type="CDD" id="cd13132">
    <property type="entry name" value="MATE_eukaryotic"/>
    <property type="match status" value="1"/>
</dbReference>
<sequence>MLSGFAATNTDAGSFASWHSYTQLNRDEFGNSVLQQAHPANLPLHQAAWFPKDAEAEQQQEEAADDVQFPPSLLQECEQLVSIAGPLFIEGVAAIGEQLVATAAVGHLPEPTALPALVMAQAIYNVSGYSIVSGLASALETLCGQAFGARNYHLLPVMLIRAQLVCLLCILPTIALWGSGSLAWLLPQIGQDPALTVPSSRLLQLMLPGLLLSIVSETVVQFLLAQGEAVPGMVSSLIGLALSPGYNIGLVWGVGAWQGLGLMGAGVAAVAIQGTLVAVLLSYLLYRDCWRAKSAAAQPSGWQGFSLVEAAQGWASYLAYGLPCVAMVCLEWWVWEVLVLMAGLLPDAETAVAVMGLSTQLSLLPWMFCYSLGTATATRVAQALGGGSALRASRILRMACMLVLACSVLLCGGVWLLREPMMAALTRDSSIQQQLKQVLPVVVAAIICDGQVAVMSGCLRAAGRQGIGAIINWVAYWAFGLPVSWLLGFKLGWGVFGLRWGLTAAAACQALVLHWLVACRFDWEEEVRRAKQLVGVDEDADAGADADAEEGNAAVATTVVDVAVGAAAAVGVVTDGAAESGLLAPLLQ</sequence>
<dbReference type="EMBL" id="CP126208">
    <property type="protein sequence ID" value="WIA08509.1"/>
    <property type="molecule type" value="Genomic_DNA"/>
</dbReference>
<evidence type="ECO:0000256" key="4">
    <source>
        <dbReference type="ARBA" id="ARBA00022989"/>
    </source>
</evidence>
<keyword evidence="4 6" id="KW-1133">Transmembrane helix</keyword>
<feature type="transmembrane region" description="Helical" evidence="6">
    <location>
        <begin position="500"/>
        <end position="521"/>
    </location>
</feature>
<feature type="transmembrane region" description="Helical" evidence="6">
    <location>
        <begin position="237"/>
        <end position="257"/>
    </location>
</feature>
<evidence type="ECO:0000256" key="6">
    <source>
        <dbReference type="RuleBase" id="RU004914"/>
    </source>
</evidence>
<dbReference type="Pfam" id="PF01554">
    <property type="entry name" value="MatE"/>
    <property type="match status" value="2"/>
</dbReference>
<keyword evidence="8" id="KW-1185">Reference proteome</keyword>